<protein>
    <submittedName>
        <fullName evidence="3">ATP-binding protein</fullName>
    </submittedName>
</protein>
<keyword evidence="3" id="KW-0067">ATP-binding</keyword>
<dbReference type="Pfam" id="PF13635">
    <property type="entry name" value="DUF4143"/>
    <property type="match status" value="1"/>
</dbReference>
<evidence type="ECO:0000259" key="1">
    <source>
        <dbReference type="Pfam" id="PF13173"/>
    </source>
</evidence>
<comment type="caution">
    <text evidence="3">The sequence shown here is derived from an EMBL/GenBank/DDBJ whole genome shotgun (WGS) entry which is preliminary data.</text>
</comment>
<dbReference type="GO" id="GO:0005524">
    <property type="term" value="F:ATP binding"/>
    <property type="evidence" value="ECO:0007669"/>
    <property type="project" value="UniProtKB-KW"/>
</dbReference>
<gene>
    <name evidence="3" type="ORF">H8S64_04970</name>
</gene>
<dbReference type="Proteomes" id="UP000646484">
    <property type="component" value="Unassembled WGS sequence"/>
</dbReference>
<sequence length="423" mass="49069">MEKTLIRQNPQWSNIDFKDLCNRDIMANLLKKKNLRHVQILTGVRRCGKSTIFKLLINDLLATGIEGKEILVLNLDDPQFIPFWDSSSKLFSVIENAEKLTGIKVKYLFLDEVQHIQDWELFVKSVYDSNLFTKIYITGSNSNLLQNRFSALLSGRYFENEVRPFSLSEVLRAKGFSTLLDCYHNTPDVLRIVDSVLLYGSFPEIVLSDVDENIKLELLKSYFDSIVQKDCIIYNNIRDTYLFYRLVNYLLQYVGNRFSIPTVAKALKSNENTILTYLNYLCDSYICSDVRNFSYSLKETNRSQHKCYCIDNGLIVANVFRYSPQSGNALENLVYNELKNKGYENISFDNSKTECDFIAYKDGEAHCFQVCYELNEMNRMRELKGFVTDVVSLKSKTLITYNQKDICDDIKVVPIWEWVISGS</sequence>
<evidence type="ECO:0000313" key="3">
    <source>
        <dbReference type="EMBL" id="MBC5620442.1"/>
    </source>
</evidence>
<dbReference type="InterPro" id="IPR027417">
    <property type="entry name" value="P-loop_NTPase"/>
</dbReference>
<feature type="domain" description="DUF4143" evidence="2">
    <location>
        <begin position="229"/>
        <end position="372"/>
    </location>
</feature>
<dbReference type="InterPro" id="IPR041682">
    <property type="entry name" value="AAA_14"/>
</dbReference>
<dbReference type="PANTHER" id="PTHR33295:SF8">
    <property type="entry name" value="AAA+ ATPASE DOMAIN-CONTAINING PROTEIN"/>
    <property type="match status" value="1"/>
</dbReference>
<organism evidence="3 4">
    <name type="scientific">Butyricimonas hominis</name>
    <dbReference type="NCBI Taxonomy" id="2763032"/>
    <lineage>
        <taxon>Bacteria</taxon>
        <taxon>Pseudomonadati</taxon>
        <taxon>Bacteroidota</taxon>
        <taxon>Bacteroidia</taxon>
        <taxon>Bacteroidales</taxon>
        <taxon>Odoribacteraceae</taxon>
        <taxon>Butyricimonas</taxon>
    </lineage>
</organism>
<keyword evidence="4" id="KW-1185">Reference proteome</keyword>
<dbReference type="EMBL" id="JACOOH010000002">
    <property type="protein sequence ID" value="MBC5620442.1"/>
    <property type="molecule type" value="Genomic_DNA"/>
</dbReference>
<dbReference type="Pfam" id="PF13173">
    <property type="entry name" value="AAA_14"/>
    <property type="match status" value="1"/>
</dbReference>
<dbReference type="RefSeq" id="WP_186975221.1">
    <property type="nucleotide sequence ID" value="NZ_JACOOH010000002.1"/>
</dbReference>
<name>A0ABR7CY43_9BACT</name>
<evidence type="ECO:0000313" key="4">
    <source>
        <dbReference type="Proteomes" id="UP000646484"/>
    </source>
</evidence>
<dbReference type="SUPFAM" id="SSF52540">
    <property type="entry name" value="P-loop containing nucleoside triphosphate hydrolases"/>
    <property type="match status" value="1"/>
</dbReference>
<accession>A0ABR7CY43</accession>
<keyword evidence="3" id="KW-0547">Nucleotide-binding</keyword>
<dbReference type="InterPro" id="IPR025420">
    <property type="entry name" value="DUF4143"/>
</dbReference>
<feature type="domain" description="AAA" evidence="1">
    <location>
        <begin position="37"/>
        <end position="171"/>
    </location>
</feature>
<dbReference type="PANTHER" id="PTHR33295">
    <property type="entry name" value="ATPASE"/>
    <property type="match status" value="1"/>
</dbReference>
<reference evidence="3 4" key="1">
    <citation type="submission" date="2020-08" db="EMBL/GenBank/DDBJ databases">
        <title>Genome public.</title>
        <authorList>
            <person name="Liu C."/>
            <person name="Sun Q."/>
        </authorList>
    </citation>
    <scope>NUCLEOTIDE SEQUENCE [LARGE SCALE GENOMIC DNA]</scope>
    <source>
        <strain evidence="3 4">NSJ-56</strain>
    </source>
</reference>
<evidence type="ECO:0000259" key="2">
    <source>
        <dbReference type="Pfam" id="PF13635"/>
    </source>
</evidence>
<proteinExistence type="predicted"/>